<evidence type="ECO:0000313" key="2">
    <source>
        <dbReference type="EMBL" id="CAD6997372.1"/>
    </source>
</evidence>
<feature type="signal peptide" evidence="1">
    <location>
        <begin position="1"/>
        <end position="19"/>
    </location>
</feature>
<dbReference type="SMART" id="SM00700">
    <property type="entry name" value="JHBP"/>
    <property type="match status" value="1"/>
</dbReference>
<dbReference type="Gene3D" id="3.15.10.30">
    <property type="entry name" value="Haemolymph juvenile hormone binding protein"/>
    <property type="match status" value="1"/>
</dbReference>
<dbReference type="OrthoDB" id="6370791at2759"/>
<reference evidence="3" key="2">
    <citation type="journal article" date="2014" name="BMC Genomics">
        <title>A genomic perspective to assessing quality of mass-reared SIT flies used in Mediterranean fruit fly (Ceratitis capitata) eradication in California.</title>
        <authorList>
            <person name="Calla B."/>
            <person name="Hall B."/>
            <person name="Hou S."/>
            <person name="Geib S.M."/>
        </authorList>
    </citation>
    <scope>NUCLEOTIDE SEQUENCE</scope>
</reference>
<dbReference type="InterPro" id="IPR038606">
    <property type="entry name" value="To_sf"/>
</dbReference>
<keyword evidence="1" id="KW-0732">Signal</keyword>
<keyword evidence="4" id="KW-1185">Reference proteome</keyword>
<dbReference type="InterPro" id="IPR010562">
    <property type="entry name" value="Haemolymph_juvenile_hormone-bd"/>
</dbReference>
<proteinExistence type="evidence at transcript level"/>
<dbReference type="EMBL" id="GAMC01000230">
    <property type="protein sequence ID" value="JAC06326.1"/>
    <property type="molecule type" value="mRNA"/>
</dbReference>
<dbReference type="KEGG" id="ccat:105665410"/>
<gene>
    <name evidence="2" type="ORF">CCAP1982_LOCUS6009</name>
</gene>
<evidence type="ECO:0000313" key="4">
    <source>
        <dbReference type="Proteomes" id="UP000606786"/>
    </source>
</evidence>
<accession>W8BY42</accession>
<reference evidence="3" key="1">
    <citation type="submission" date="2013-07" db="EMBL/GenBank/DDBJ databases">
        <authorList>
            <person name="Geib S."/>
        </authorList>
    </citation>
    <scope>NUCLEOTIDE SEQUENCE</scope>
</reference>
<protein>
    <submittedName>
        <fullName evidence="2">(Mediterranean fruit fly) hypothetical protein</fullName>
    </submittedName>
</protein>
<evidence type="ECO:0000256" key="1">
    <source>
        <dbReference type="SAM" id="SignalP"/>
    </source>
</evidence>
<dbReference type="AlphaFoldDB" id="W8BY42"/>
<evidence type="ECO:0000313" key="3">
    <source>
        <dbReference type="EMBL" id="JAC06326.1"/>
    </source>
</evidence>
<dbReference type="Pfam" id="PF06585">
    <property type="entry name" value="JHBP"/>
    <property type="match status" value="1"/>
</dbReference>
<feature type="chain" id="PRO_5036441941" evidence="1">
    <location>
        <begin position="20"/>
        <end position="265"/>
    </location>
</feature>
<dbReference type="EMBL" id="CAJHJT010000012">
    <property type="protein sequence ID" value="CAD6997372.1"/>
    <property type="molecule type" value="Genomic_DNA"/>
</dbReference>
<dbReference type="PANTHER" id="PTHR20993">
    <property type="entry name" value="GH07914P"/>
    <property type="match status" value="1"/>
</dbReference>
<sequence>MYKFTLAFCAVLLWQCTWGQVDTMDDFSGESEIEGRTNFDDDLRELVEFFRLQMPCGYEPAGIPPLAPLKASYREFQFTTDRADISGNVTNLNVEGLDVFDVRELHFNNVLHKVRYDFNFPEIFFTGLYKTDIITKLFGPAVHVFGDGKLNLTLKNLRLYGSFILRPKLSGGVRMIKFKINTELGDVESKLTGFMNSTLKTRLINAWIEEFISLTFNDSEEDVNAALQRWVASPVNDALDKVPVLAVLALLFGIIDGSLPQETLC</sequence>
<reference evidence="2" key="3">
    <citation type="submission" date="2020-11" db="EMBL/GenBank/DDBJ databases">
        <authorList>
            <person name="Whitehead M."/>
        </authorList>
    </citation>
    <scope>NUCLEOTIDE SEQUENCE</scope>
    <source>
        <strain evidence="2">EGII</strain>
    </source>
</reference>
<dbReference type="Proteomes" id="UP000606786">
    <property type="component" value="Unassembled WGS sequence"/>
</dbReference>
<name>W8BY42_CERCA</name>
<organism evidence="3">
    <name type="scientific">Ceratitis capitata</name>
    <name type="common">Mediterranean fruit fly</name>
    <name type="synonym">Tephritis capitata</name>
    <dbReference type="NCBI Taxonomy" id="7213"/>
    <lineage>
        <taxon>Eukaryota</taxon>
        <taxon>Metazoa</taxon>
        <taxon>Ecdysozoa</taxon>
        <taxon>Arthropoda</taxon>
        <taxon>Hexapoda</taxon>
        <taxon>Insecta</taxon>
        <taxon>Pterygota</taxon>
        <taxon>Neoptera</taxon>
        <taxon>Endopterygota</taxon>
        <taxon>Diptera</taxon>
        <taxon>Brachycera</taxon>
        <taxon>Muscomorpha</taxon>
        <taxon>Tephritoidea</taxon>
        <taxon>Tephritidae</taxon>
        <taxon>Ceratitis</taxon>
        <taxon>Ceratitis</taxon>
    </lineage>
</organism>
<dbReference type="PANTHER" id="PTHR20993:SF0">
    <property type="entry name" value="GH07914P"/>
    <property type="match status" value="1"/>
</dbReference>